<dbReference type="Pfam" id="PF25547">
    <property type="entry name" value="WXG100_2"/>
    <property type="match status" value="1"/>
</dbReference>
<evidence type="ECO:0000259" key="2">
    <source>
        <dbReference type="Pfam" id="PF14021"/>
    </source>
</evidence>
<dbReference type="Pfam" id="PF14021">
    <property type="entry name" value="TNT"/>
    <property type="match status" value="1"/>
</dbReference>
<dbReference type="InterPro" id="IPR057746">
    <property type="entry name" value="CpnT-like_N"/>
</dbReference>
<evidence type="ECO:0000313" key="5">
    <source>
        <dbReference type="Proteomes" id="UP001501295"/>
    </source>
</evidence>
<feature type="region of interest" description="Disordered" evidence="1">
    <location>
        <begin position="104"/>
        <end position="126"/>
    </location>
</feature>
<protein>
    <recommendedName>
        <fullName evidence="6">HNH/ENDO VII superfamily nuclease</fullName>
    </recommendedName>
</protein>
<reference evidence="5" key="1">
    <citation type="journal article" date="2019" name="Int. J. Syst. Evol. Microbiol.">
        <title>The Global Catalogue of Microorganisms (GCM) 10K type strain sequencing project: providing services to taxonomists for standard genome sequencing and annotation.</title>
        <authorList>
            <consortium name="The Broad Institute Genomics Platform"/>
            <consortium name="The Broad Institute Genome Sequencing Center for Infectious Disease"/>
            <person name="Wu L."/>
            <person name="Ma J."/>
        </authorList>
    </citation>
    <scope>NUCLEOTIDE SEQUENCE [LARGE SCALE GENOMIC DNA]</scope>
    <source>
        <strain evidence="5">JCM 18956</strain>
    </source>
</reference>
<name>A0ABP8VMF8_9MICO</name>
<dbReference type="EMBL" id="BAABLM010000001">
    <property type="protein sequence ID" value="GAA4666961.1"/>
    <property type="molecule type" value="Genomic_DNA"/>
</dbReference>
<feature type="domain" description="TNT" evidence="2">
    <location>
        <begin position="511"/>
        <end position="596"/>
    </location>
</feature>
<sequence length="597" mass="60956">MASEVIDVETDDFARAAAAAGSAGSTIRAARDAARASLAGLSRMAGSDPSGVKWASSYDSAAGDAFAGLDGLVLAFEQVAAGLAVTGVNYATADWLSSGHSGMAPGTSIPSSPVAECTAPPPSASGGSRSFGAAGFDLVANFIGDLWPDGDTGELKSAGRAWKTLGAELESAAGRSTAILDSLSGSQTPEMGSIKSTVALVKSHASDLATQAAALGEACVSFASHVEQVHTDTERELESLLLQVELTAAGGLILTVVTAGLSDAAAAAGAAAEVAASVSRILAFIARLASAALRIADDVYKAGSAFFKAASLSEKIGVKVAVFAGKSVKYGVGGAAGNVAVTAVVEPKANLVDAAVSGFVGGAAFGMLGEGAVIARAAVKDRSAARVLAQGFGHHENIEILPGRVDHVRPDGEVVRTRDLVHPREDLLDAEWPPQEPLGAGLPESAKPVQDLLPEGFSLWNGGSRAEYDSLYSTGKLKWNGSPEVRPEAWPDPSLHPDGFASPESRLPAVLHPGATFDRFGGGFGRFTSPSGTAFPPRALPDYSLFEGYHRFEVLHPLPAWVGPAADAMGKTGGAPQIWTADSIDSLLEAGFIKEIF</sequence>
<evidence type="ECO:0008006" key="6">
    <source>
        <dbReference type="Google" id="ProtNLM"/>
    </source>
</evidence>
<organism evidence="4 5">
    <name type="scientific">Frondihabitans cladoniiphilus</name>
    <dbReference type="NCBI Taxonomy" id="715785"/>
    <lineage>
        <taxon>Bacteria</taxon>
        <taxon>Bacillati</taxon>
        <taxon>Actinomycetota</taxon>
        <taxon>Actinomycetes</taxon>
        <taxon>Micrococcales</taxon>
        <taxon>Microbacteriaceae</taxon>
        <taxon>Frondihabitans</taxon>
    </lineage>
</organism>
<gene>
    <name evidence="4" type="ORF">GCM10025780_06190</name>
</gene>
<feature type="domain" description="Outer membrane channel protein CpnT-like N-terminal" evidence="3">
    <location>
        <begin position="140"/>
        <end position="274"/>
    </location>
</feature>
<accession>A0ABP8VMF8</accession>
<dbReference type="Proteomes" id="UP001501295">
    <property type="component" value="Unassembled WGS sequence"/>
</dbReference>
<evidence type="ECO:0000313" key="4">
    <source>
        <dbReference type="EMBL" id="GAA4666961.1"/>
    </source>
</evidence>
<keyword evidence="5" id="KW-1185">Reference proteome</keyword>
<evidence type="ECO:0000256" key="1">
    <source>
        <dbReference type="SAM" id="MobiDB-lite"/>
    </source>
</evidence>
<evidence type="ECO:0000259" key="3">
    <source>
        <dbReference type="Pfam" id="PF25547"/>
    </source>
</evidence>
<proteinExistence type="predicted"/>
<dbReference type="InterPro" id="IPR025331">
    <property type="entry name" value="TNT"/>
</dbReference>
<comment type="caution">
    <text evidence="4">The sequence shown here is derived from an EMBL/GenBank/DDBJ whole genome shotgun (WGS) entry which is preliminary data.</text>
</comment>